<evidence type="ECO:0000313" key="4">
    <source>
        <dbReference type="Proteomes" id="UP000828390"/>
    </source>
</evidence>
<keyword evidence="2" id="KW-0732">Signal</keyword>
<keyword evidence="4" id="KW-1185">Reference proteome</keyword>
<dbReference type="AlphaFoldDB" id="A0A9D4JHV4"/>
<evidence type="ECO:0000313" key="3">
    <source>
        <dbReference type="EMBL" id="KAH3813171.1"/>
    </source>
</evidence>
<comment type="caution">
    <text evidence="3">The sequence shown here is derived from an EMBL/GenBank/DDBJ whole genome shotgun (WGS) entry which is preliminary data.</text>
</comment>
<organism evidence="3 4">
    <name type="scientific">Dreissena polymorpha</name>
    <name type="common">Zebra mussel</name>
    <name type="synonym">Mytilus polymorpha</name>
    <dbReference type="NCBI Taxonomy" id="45954"/>
    <lineage>
        <taxon>Eukaryota</taxon>
        <taxon>Metazoa</taxon>
        <taxon>Spiralia</taxon>
        <taxon>Lophotrochozoa</taxon>
        <taxon>Mollusca</taxon>
        <taxon>Bivalvia</taxon>
        <taxon>Autobranchia</taxon>
        <taxon>Heteroconchia</taxon>
        <taxon>Euheterodonta</taxon>
        <taxon>Imparidentia</taxon>
        <taxon>Neoheterodontei</taxon>
        <taxon>Myida</taxon>
        <taxon>Dreissenoidea</taxon>
        <taxon>Dreissenidae</taxon>
        <taxon>Dreissena</taxon>
    </lineage>
</organism>
<feature type="signal peptide" evidence="2">
    <location>
        <begin position="1"/>
        <end position="21"/>
    </location>
</feature>
<accession>A0A9D4JHV4</accession>
<gene>
    <name evidence="3" type="ORF">DPMN_141623</name>
</gene>
<proteinExistence type="predicted"/>
<reference evidence="3" key="2">
    <citation type="submission" date="2020-11" db="EMBL/GenBank/DDBJ databases">
        <authorList>
            <person name="McCartney M.A."/>
            <person name="Auch B."/>
            <person name="Kono T."/>
            <person name="Mallez S."/>
            <person name="Becker A."/>
            <person name="Gohl D.M."/>
            <person name="Silverstein K.A.T."/>
            <person name="Koren S."/>
            <person name="Bechman K.B."/>
            <person name="Herman A."/>
            <person name="Abrahante J.E."/>
            <person name="Garbe J."/>
        </authorList>
    </citation>
    <scope>NUCLEOTIDE SEQUENCE</scope>
    <source>
        <strain evidence="3">Duluth1</strain>
        <tissue evidence="3">Whole animal</tissue>
    </source>
</reference>
<evidence type="ECO:0000256" key="2">
    <source>
        <dbReference type="SAM" id="SignalP"/>
    </source>
</evidence>
<protein>
    <submittedName>
        <fullName evidence="3">Uncharacterized protein</fullName>
    </submittedName>
</protein>
<dbReference type="EMBL" id="JAIWYP010000006">
    <property type="protein sequence ID" value="KAH3813171.1"/>
    <property type="molecule type" value="Genomic_DNA"/>
</dbReference>
<feature type="chain" id="PRO_5039413083" evidence="2">
    <location>
        <begin position="22"/>
        <end position="94"/>
    </location>
</feature>
<evidence type="ECO:0000256" key="1">
    <source>
        <dbReference type="SAM" id="MobiDB-lite"/>
    </source>
</evidence>
<reference evidence="3" key="1">
    <citation type="journal article" date="2019" name="bioRxiv">
        <title>The Genome of the Zebra Mussel, Dreissena polymorpha: A Resource for Invasive Species Research.</title>
        <authorList>
            <person name="McCartney M.A."/>
            <person name="Auch B."/>
            <person name="Kono T."/>
            <person name="Mallez S."/>
            <person name="Zhang Y."/>
            <person name="Obille A."/>
            <person name="Becker A."/>
            <person name="Abrahante J.E."/>
            <person name="Garbe J."/>
            <person name="Badalamenti J.P."/>
            <person name="Herman A."/>
            <person name="Mangelson H."/>
            <person name="Liachko I."/>
            <person name="Sullivan S."/>
            <person name="Sone E.D."/>
            <person name="Koren S."/>
            <person name="Silverstein K.A.T."/>
            <person name="Beckman K.B."/>
            <person name="Gohl D.M."/>
        </authorList>
    </citation>
    <scope>NUCLEOTIDE SEQUENCE</scope>
    <source>
        <strain evidence="3">Duluth1</strain>
        <tissue evidence="3">Whole animal</tissue>
    </source>
</reference>
<name>A0A9D4JHV4_DREPO</name>
<feature type="region of interest" description="Disordered" evidence="1">
    <location>
        <begin position="30"/>
        <end position="94"/>
    </location>
</feature>
<sequence length="94" mass="9881">MIRGIVFNAVTLLPGAAPVEAGQQPGRVQVNPELATGYPGEAPAEPRLSPVMPRSSPGECLQRPVRAPVYSNSSGTHRGHTGIRPRQSYGNAPV</sequence>
<dbReference type="Proteomes" id="UP000828390">
    <property type="component" value="Unassembled WGS sequence"/>
</dbReference>